<evidence type="ECO:0000313" key="3">
    <source>
        <dbReference type="Proteomes" id="UP001152795"/>
    </source>
</evidence>
<feature type="region of interest" description="Disordered" evidence="1">
    <location>
        <begin position="121"/>
        <end position="156"/>
    </location>
</feature>
<dbReference type="Proteomes" id="UP001152795">
    <property type="component" value="Unassembled WGS sequence"/>
</dbReference>
<accession>A0A7D9D7A1</accession>
<organism evidence="2 3">
    <name type="scientific">Paramuricea clavata</name>
    <name type="common">Red gorgonian</name>
    <name type="synonym">Violescent sea-whip</name>
    <dbReference type="NCBI Taxonomy" id="317549"/>
    <lineage>
        <taxon>Eukaryota</taxon>
        <taxon>Metazoa</taxon>
        <taxon>Cnidaria</taxon>
        <taxon>Anthozoa</taxon>
        <taxon>Octocorallia</taxon>
        <taxon>Malacalcyonacea</taxon>
        <taxon>Plexauridae</taxon>
        <taxon>Paramuricea</taxon>
    </lineage>
</organism>
<dbReference type="AlphaFoldDB" id="A0A7D9D7A1"/>
<keyword evidence="3" id="KW-1185">Reference proteome</keyword>
<reference evidence="2" key="1">
    <citation type="submission" date="2020-04" db="EMBL/GenBank/DDBJ databases">
        <authorList>
            <person name="Alioto T."/>
            <person name="Alioto T."/>
            <person name="Gomez Garrido J."/>
        </authorList>
    </citation>
    <scope>NUCLEOTIDE SEQUENCE</scope>
    <source>
        <strain evidence="2">A484AB</strain>
    </source>
</reference>
<sequence length="193" mass="21730">MEERGIAHTFGSTTVPSVQFVDDAEGLPPDVIDAFNDSFDASWEDIEERLSKLKKFSEDRLTAEKKRDVVQAKEKLALNPRNKNVRELIKRSSIRTLNDGTENSPALREYKELVRKIREEPATSTRGYTNEGDDESVVTDAALNEDDPGGSEVDTFEDIELIDVRVTRYDIQGLTPKENSELRGVLNPTDTID</sequence>
<protein>
    <submittedName>
        <fullName evidence="2">Uncharacterized protein</fullName>
    </submittedName>
</protein>
<evidence type="ECO:0000313" key="2">
    <source>
        <dbReference type="EMBL" id="CAB3978798.1"/>
    </source>
</evidence>
<gene>
    <name evidence="2" type="ORF">PACLA_8A015103</name>
</gene>
<proteinExistence type="predicted"/>
<feature type="compositionally biased region" description="Acidic residues" evidence="1">
    <location>
        <begin position="131"/>
        <end position="156"/>
    </location>
</feature>
<evidence type="ECO:0000256" key="1">
    <source>
        <dbReference type="SAM" id="MobiDB-lite"/>
    </source>
</evidence>
<comment type="caution">
    <text evidence="2">The sequence shown here is derived from an EMBL/GenBank/DDBJ whole genome shotgun (WGS) entry which is preliminary data.</text>
</comment>
<dbReference type="EMBL" id="CACRXK020000142">
    <property type="protein sequence ID" value="CAB3978798.1"/>
    <property type="molecule type" value="Genomic_DNA"/>
</dbReference>
<name>A0A7D9D7A1_PARCT</name>